<evidence type="ECO:0000256" key="1">
    <source>
        <dbReference type="SAM" id="SignalP"/>
    </source>
</evidence>
<sequence>MRKFRIGIGLLLLSLVWFSGMQNTSAASTNIMVLLDGEPLEFDQPPVIKSGRTLVPFRKIFEELGADVSYDSKTKTVAAVRADKVIKLKIGSVYTTVNGKTVKIDVPAQIINSRTMVPLRFVSESIGAKVSWDNYEKIVEIETVAMIVDQYFQSYNNGSYSLEISAEEFFNRIENLGLDQEVVNVSLYNSYLDAGKQFITSENFSVRMIEDEEYGVYMTTFGEMIDDNGNTLINGDFYVEVYDLATDEVVLNEIGELDHLLYNQSVYYTTLMGLKDLGIIED</sequence>
<reference evidence="3 4" key="1">
    <citation type="submission" date="2018-05" db="EMBL/GenBank/DDBJ databases">
        <title>Freshwater and sediment microbial communities from various areas in North America, analyzing microbe dynamics in response to fracking.</title>
        <authorList>
            <person name="Lamendella R."/>
        </authorList>
    </citation>
    <scope>NUCLEOTIDE SEQUENCE [LARGE SCALE GENOMIC DNA]</scope>
    <source>
        <strain evidence="3 4">15_TX</strain>
    </source>
</reference>
<dbReference type="Pfam" id="PF07833">
    <property type="entry name" value="Cu_amine_oxidN1"/>
    <property type="match status" value="1"/>
</dbReference>
<dbReference type="InterPro" id="IPR036582">
    <property type="entry name" value="Mao_N_sf"/>
</dbReference>
<dbReference type="InterPro" id="IPR012854">
    <property type="entry name" value="Cu_amine_oxidase-like_N"/>
</dbReference>
<gene>
    <name evidence="3" type="ORF">DFO73_10460</name>
</gene>
<dbReference type="Gene3D" id="3.30.457.10">
    <property type="entry name" value="Copper amine oxidase-like, N-terminal domain"/>
    <property type="match status" value="1"/>
</dbReference>
<feature type="signal peptide" evidence="1">
    <location>
        <begin position="1"/>
        <end position="26"/>
    </location>
</feature>
<dbReference type="OrthoDB" id="2503396at2"/>
<dbReference type="Proteomes" id="UP000247150">
    <property type="component" value="Unassembled WGS sequence"/>
</dbReference>
<keyword evidence="1" id="KW-0732">Signal</keyword>
<comment type="caution">
    <text evidence="3">The sequence shown here is derived from an EMBL/GenBank/DDBJ whole genome shotgun (WGS) entry which is preliminary data.</text>
</comment>
<dbReference type="AlphaFoldDB" id="A0A2V2ZY64"/>
<dbReference type="EMBL" id="QGTW01000004">
    <property type="protein sequence ID" value="PWW29429.1"/>
    <property type="molecule type" value="Genomic_DNA"/>
</dbReference>
<dbReference type="SUPFAM" id="SSF55383">
    <property type="entry name" value="Copper amine oxidase, domain N"/>
    <property type="match status" value="1"/>
</dbReference>
<evidence type="ECO:0000313" key="3">
    <source>
        <dbReference type="EMBL" id="PWW29429.1"/>
    </source>
</evidence>
<organism evidence="3 4">
    <name type="scientific">Cytobacillus oceanisediminis</name>
    <dbReference type="NCBI Taxonomy" id="665099"/>
    <lineage>
        <taxon>Bacteria</taxon>
        <taxon>Bacillati</taxon>
        <taxon>Bacillota</taxon>
        <taxon>Bacilli</taxon>
        <taxon>Bacillales</taxon>
        <taxon>Bacillaceae</taxon>
        <taxon>Cytobacillus</taxon>
    </lineage>
</organism>
<protein>
    <submittedName>
        <fullName evidence="3">Copper amine oxidase-like protein</fullName>
    </submittedName>
</protein>
<feature type="domain" description="Copper amine oxidase-like N-terminal" evidence="2">
    <location>
        <begin position="35"/>
        <end position="141"/>
    </location>
</feature>
<name>A0A2V2ZY64_9BACI</name>
<evidence type="ECO:0000259" key="2">
    <source>
        <dbReference type="Pfam" id="PF07833"/>
    </source>
</evidence>
<accession>A0A2V2ZY64</accession>
<dbReference type="RefSeq" id="WP_110064498.1">
    <property type="nucleotide sequence ID" value="NZ_QGTW01000004.1"/>
</dbReference>
<proteinExistence type="predicted"/>
<evidence type="ECO:0000313" key="4">
    <source>
        <dbReference type="Proteomes" id="UP000247150"/>
    </source>
</evidence>
<feature type="chain" id="PRO_5016016242" evidence="1">
    <location>
        <begin position="27"/>
        <end position="282"/>
    </location>
</feature>